<dbReference type="OrthoDB" id="5653206at2"/>
<feature type="domain" description="Type I restriction modification DNA specificity" evidence="5">
    <location>
        <begin position="11"/>
        <end position="159"/>
    </location>
</feature>
<dbReference type="PANTHER" id="PTHR43140">
    <property type="entry name" value="TYPE-1 RESTRICTION ENZYME ECOKI SPECIFICITY PROTEIN"/>
    <property type="match status" value="1"/>
</dbReference>
<name>A0A0W0WRQ8_9GAMM</name>
<organism evidence="6 7">
    <name type="scientific">Legionella nautarum</name>
    <dbReference type="NCBI Taxonomy" id="45070"/>
    <lineage>
        <taxon>Bacteria</taxon>
        <taxon>Pseudomonadati</taxon>
        <taxon>Pseudomonadota</taxon>
        <taxon>Gammaproteobacteria</taxon>
        <taxon>Legionellales</taxon>
        <taxon>Legionellaceae</taxon>
        <taxon>Legionella</taxon>
    </lineage>
</organism>
<dbReference type="EMBL" id="LNYO01000017">
    <property type="protein sequence ID" value="KTD35006.1"/>
    <property type="molecule type" value="Genomic_DNA"/>
</dbReference>
<evidence type="ECO:0000313" key="6">
    <source>
        <dbReference type="EMBL" id="KTD35006.1"/>
    </source>
</evidence>
<evidence type="ECO:0000256" key="4">
    <source>
        <dbReference type="SAM" id="Coils"/>
    </source>
</evidence>
<keyword evidence="4" id="KW-0175">Coiled coil</keyword>
<dbReference type="Gene3D" id="3.90.220.20">
    <property type="entry name" value="DNA methylase specificity domains"/>
    <property type="match status" value="2"/>
</dbReference>
<dbReference type="SUPFAM" id="SSF116734">
    <property type="entry name" value="DNA methylase specificity domain"/>
    <property type="match status" value="2"/>
</dbReference>
<dbReference type="GO" id="GO:0003677">
    <property type="term" value="F:DNA binding"/>
    <property type="evidence" value="ECO:0007669"/>
    <property type="project" value="UniProtKB-KW"/>
</dbReference>
<dbReference type="Gene3D" id="1.10.287.1120">
    <property type="entry name" value="Bipartite methylase S protein"/>
    <property type="match status" value="1"/>
</dbReference>
<comment type="similarity">
    <text evidence="1">Belongs to the type-I restriction system S methylase family.</text>
</comment>
<sequence>MESETNLYQLPKGWVRTKVGDIFEFAYGKGLVKSARKETGPYPVYGSNGVVGFHDEYVTVGPKVIVGRKGAAGAVHYCNENCWPIDTTYFINSINVIDSKFSYYLLKNLRLNQFETSTAIPGLNRDDAYRLDILLPPPPEQKRIVAKIEELFSELDNGIAALKTVQEQLKVYRQAILKHAFEGKLTAKWREENPEKLEIPDQLLACIQKERKTKLQELVNQGDNEAKRYLTKIARAKVNRPENKLPFSAKWVSLIEICTLIVDCHNKTAPYENQGIWLIRTPCVKDGKIFLNDEARFISEETYEYWAKRCYPKPGDIIFTREAPMGEVGIIPENTKICMGQRMMLLRPSNHLASKYLLYSMMEPGFQSRMNLSAVGTGVKHLRVGDVENLCIPIFGRAEQSAIIDILDEQLSVIEEQEKEIEASLNKSEVLRQAILKKAFSGQLVSQDPEDEPASNLLERIRTEKAVAATKTTNRKKQNKVVCHD</sequence>
<evidence type="ECO:0000256" key="1">
    <source>
        <dbReference type="ARBA" id="ARBA00010923"/>
    </source>
</evidence>
<keyword evidence="3" id="KW-0238">DNA-binding</keyword>
<proteinExistence type="inferred from homology"/>
<evidence type="ECO:0000313" key="7">
    <source>
        <dbReference type="Proteomes" id="UP000054725"/>
    </source>
</evidence>
<feature type="domain" description="Type I restriction modification DNA specificity" evidence="5">
    <location>
        <begin position="265"/>
        <end position="421"/>
    </location>
</feature>
<protein>
    <submittedName>
        <fullName evidence="6">Type-1 restriction enzyme EcoKI specificity protein</fullName>
    </submittedName>
</protein>
<gene>
    <name evidence="6" type="primary">hsdS</name>
    <name evidence="6" type="ORF">Lnau_1896</name>
</gene>
<dbReference type="AlphaFoldDB" id="A0A0W0WRQ8"/>
<dbReference type="Proteomes" id="UP000054725">
    <property type="component" value="Unassembled WGS sequence"/>
</dbReference>
<reference evidence="6 7" key="1">
    <citation type="submission" date="2015-11" db="EMBL/GenBank/DDBJ databases">
        <title>Genomic analysis of 38 Legionella species identifies large and diverse effector repertoires.</title>
        <authorList>
            <person name="Burstein D."/>
            <person name="Amaro F."/>
            <person name="Zusman T."/>
            <person name="Lifshitz Z."/>
            <person name="Cohen O."/>
            <person name="Gilbert J.A."/>
            <person name="Pupko T."/>
            <person name="Shuman H.A."/>
            <person name="Segal G."/>
        </authorList>
    </citation>
    <scope>NUCLEOTIDE SEQUENCE [LARGE SCALE GENOMIC DNA]</scope>
    <source>
        <strain evidence="6 7">ATCC 49506</strain>
    </source>
</reference>
<dbReference type="CDD" id="cd17267">
    <property type="entry name" value="RMtype1_S_EcoAO83I-TRD1-CR1_like"/>
    <property type="match status" value="1"/>
</dbReference>
<accession>A0A0W0WRQ8</accession>
<dbReference type="PATRIC" id="fig|45070.6.peg.1991"/>
<dbReference type="InterPro" id="IPR000055">
    <property type="entry name" value="Restrct_endonuc_typeI_TRD"/>
</dbReference>
<dbReference type="STRING" id="45070.Lnau_1896"/>
<evidence type="ECO:0000259" key="5">
    <source>
        <dbReference type="Pfam" id="PF01420"/>
    </source>
</evidence>
<dbReference type="RefSeq" id="WP_058504913.1">
    <property type="nucleotide sequence ID" value="NZ_CAAAIF010000016.1"/>
</dbReference>
<dbReference type="InterPro" id="IPR051212">
    <property type="entry name" value="Type-I_RE_S_subunit"/>
</dbReference>
<evidence type="ECO:0000256" key="3">
    <source>
        <dbReference type="ARBA" id="ARBA00023125"/>
    </source>
</evidence>
<comment type="caution">
    <text evidence="6">The sequence shown here is derived from an EMBL/GenBank/DDBJ whole genome shotgun (WGS) entry which is preliminary data.</text>
</comment>
<keyword evidence="2" id="KW-0680">Restriction system</keyword>
<dbReference type="GO" id="GO:0009307">
    <property type="term" value="P:DNA restriction-modification system"/>
    <property type="evidence" value="ECO:0007669"/>
    <property type="project" value="UniProtKB-KW"/>
</dbReference>
<evidence type="ECO:0000256" key="2">
    <source>
        <dbReference type="ARBA" id="ARBA00022747"/>
    </source>
</evidence>
<dbReference type="InterPro" id="IPR044946">
    <property type="entry name" value="Restrct_endonuc_typeI_TRD_sf"/>
</dbReference>
<dbReference type="PANTHER" id="PTHR43140:SF1">
    <property type="entry name" value="TYPE I RESTRICTION ENZYME ECOKI SPECIFICITY SUBUNIT"/>
    <property type="match status" value="1"/>
</dbReference>
<dbReference type="Pfam" id="PF01420">
    <property type="entry name" value="Methylase_S"/>
    <property type="match status" value="2"/>
</dbReference>
<dbReference type="CDD" id="cd17246">
    <property type="entry name" value="RMtype1_S_SonII-TRD2-CR2_like"/>
    <property type="match status" value="1"/>
</dbReference>
<keyword evidence="7" id="KW-1185">Reference proteome</keyword>
<feature type="coiled-coil region" evidence="4">
    <location>
        <begin position="404"/>
        <end position="434"/>
    </location>
</feature>